<proteinExistence type="predicted"/>
<organism evidence="2 3">
    <name type="scientific">Catenaria anguillulae PL171</name>
    <dbReference type="NCBI Taxonomy" id="765915"/>
    <lineage>
        <taxon>Eukaryota</taxon>
        <taxon>Fungi</taxon>
        <taxon>Fungi incertae sedis</taxon>
        <taxon>Blastocladiomycota</taxon>
        <taxon>Blastocladiomycetes</taxon>
        <taxon>Blastocladiales</taxon>
        <taxon>Catenariaceae</taxon>
        <taxon>Catenaria</taxon>
    </lineage>
</organism>
<gene>
    <name evidence="2" type="ORF">BCR44DRAFT_272149</name>
</gene>
<evidence type="ECO:0000313" key="3">
    <source>
        <dbReference type="Proteomes" id="UP000193411"/>
    </source>
</evidence>
<protein>
    <submittedName>
        <fullName evidence="2">Uncharacterized protein</fullName>
    </submittedName>
</protein>
<feature type="region of interest" description="Disordered" evidence="1">
    <location>
        <begin position="242"/>
        <end position="291"/>
    </location>
</feature>
<comment type="caution">
    <text evidence="2">The sequence shown here is derived from an EMBL/GenBank/DDBJ whole genome shotgun (WGS) entry which is preliminary data.</text>
</comment>
<evidence type="ECO:0000313" key="2">
    <source>
        <dbReference type="EMBL" id="ORZ36490.1"/>
    </source>
</evidence>
<dbReference type="Proteomes" id="UP000193411">
    <property type="component" value="Unassembled WGS sequence"/>
</dbReference>
<reference evidence="2 3" key="1">
    <citation type="submission" date="2016-07" db="EMBL/GenBank/DDBJ databases">
        <title>Pervasive Adenine N6-methylation of Active Genes in Fungi.</title>
        <authorList>
            <consortium name="DOE Joint Genome Institute"/>
            <person name="Mondo S.J."/>
            <person name="Dannebaum R.O."/>
            <person name="Kuo R.C."/>
            <person name="Labutti K."/>
            <person name="Haridas S."/>
            <person name="Kuo A."/>
            <person name="Salamov A."/>
            <person name="Ahrendt S.R."/>
            <person name="Lipzen A."/>
            <person name="Sullivan W."/>
            <person name="Andreopoulos W.B."/>
            <person name="Clum A."/>
            <person name="Lindquist E."/>
            <person name="Daum C."/>
            <person name="Ramamoorthy G.K."/>
            <person name="Gryganskyi A."/>
            <person name="Culley D."/>
            <person name="Magnuson J.K."/>
            <person name="James T.Y."/>
            <person name="O'Malley M.A."/>
            <person name="Stajich J.E."/>
            <person name="Spatafora J.W."/>
            <person name="Visel A."/>
            <person name="Grigoriev I.V."/>
        </authorList>
    </citation>
    <scope>NUCLEOTIDE SEQUENCE [LARGE SCALE GENOMIC DNA]</scope>
    <source>
        <strain evidence="2 3">PL171</strain>
    </source>
</reference>
<dbReference type="EMBL" id="MCFL01000017">
    <property type="protein sequence ID" value="ORZ36490.1"/>
    <property type="molecule type" value="Genomic_DNA"/>
</dbReference>
<dbReference type="AlphaFoldDB" id="A0A1Y2HPI0"/>
<feature type="compositionally biased region" description="Basic and acidic residues" evidence="1">
    <location>
        <begin position="250"/>
        <end position="271"/>
    </location>
</feature>
<accession>A0A1Y2HPI0</accession>
<sequence length="332" mass="37308">MVVYWFDGDHGDCWPLDPLMILEKGQMLPEPTPPIHPAHLDFCGHKPPSVEIPLLNAGDAGYVAVVDSDPVACKEIRADAYVQAKTLARDGLYCPHGFLSFDEWVREMLRYARCRRCDEAAVIDWHEKCAKLALTGAAMPAGPRFAIHARMHQLRHGHVECRNHERHKTSKSRSMSWYQVFDWLWAVWIHHFKCPYRIDDERPSVSSPPAPTVKKVRKATTPAALRGLAASAIIDFTSRHLRSRPGQAGHESETELHPHSGFKDSDYHPGKDGVTGDSSSSDDEEQGHAQPFVRRTDAVRTALAHSVFVSSPLSNAFSHGKMTMYTCFFFCI</sequence>
<name>A0A1Y2HPI0_9FUNG</name>
<keyword evidence="3" id="KW-1185">Reference proteome</keyword>
<evidence type="ECO:0000256" key="1">
    <source>
        <dbReference type="SAM" id="MobiDB-lite"/>
    </source>
</evidence>